<accession>A0A8K0DNG7</accession>
<dbReference type="InterPro" id="IPR051134">
    <property type="entry name" value="PPP_phosphatase"/>
</dbReference>
<feature type="domain" description="Calcineurin-like phosphoesterase" evidence="4">
    <location>
        <begin position="29"/>
        <end position="68"/>
    </location>
</feature>
<dbReference type="AlphaFoldDB" id="A0A8K0DNG7"/>
<dbReference type="Proteomes" id="UP000796880">
    <property type="component" value="Unassembled WGS sequence"/>
</dbReference>
<keyword evidence="6" id="KW-1185">Reference proteome</keyword>
<evidence type="ECO:0000256" key="2">
    <source>
        <dbReference type="ARBA" id="ARBA00022723"/>
    </source>
</evidence>
<evidence type="ECO:0000256" key="3">
    <source>
        <dbReference type="ARBA" id="ARBA00023211"/>
    </source>
</evidence>
<dbReference type="InterPro" id="IPR004843">
    <property type="entry name" value="Calcineurin-like_PHP"/>
</dbReference>
<dbReference type="GO" id="GO:0046872">
    <property type="term" value="F:metal ion binding"/>
    <property type="evidence" value="ECO:0007669"/>
    <property type="project" value="UniProtKB-KW"/>
</dbReference>
<reference evidence="5" key="1">
    <citation type="submission" date="2020-03" db="EMBL/GenBank/DDBJ databases">
        <title>A high-quality chromosome-level genome assembly of a woody plant with both climbing and erect habits, Rhamnella rubrinervis.</title>
        <authorList>
            <person name="Lu Z."/>
            <person name="Yang Y."/>
            <person name="Zhu X."/>
            <person name="Sun Y."/>
        </authorList>
    </citation>
    <scope>NUCLEOTIDE SEQUENCE</scope>
    <source>
        <strain evidence="5">BYM</strain>
        <tissue evidence="5">Leaf</tissue>
    </source>
</reference>
<name>A0A8K0DNG7_9ROSA</name>
<dbReference type="PANTHER" id="PTHR45668:SF9">
    <property type="entry name" value="SERINE_THREONINE-PROTEIN PHOSPHATASE 7"/>
    <property type="match status" value="1"/>
</dbReference>
<evidence type="ECO:0000313" key="6">
    <source>
        <dbReference type="Proteomes" id="UP000796880"/>
    </source>
</evidence>
<evidence type="ECO:0000313" key="5">
    <source>
        <dbReference type="EMBL" id="KAF3434270.1"/>
    </source>
</evidence>
<evidence type="ECO:0000256" key="1">
    <source>
        <dbReference type="ARBA" id="ARBA00001936"/>
    </source>
</evidence>
<dbReference type="InterPro" id="IPR029052">
    <property type="entry name" value="Metallo-depent_PP-like"/>
</dbReference>
<dbReference type="Gene3D" id="3.60.21.10">
    <property type="match status" value="1"/>
</dbReference>
<keyword evidence="2" id="KW-0479">Metal-binding</keyword>
<gene>
    <name evidence="5" type="ORF">FNV43_RR25373</name>
</gene>
<sequence length="69" mass="7761">MSLVARASSILHKEPNLLHTYPYQLVSSVVVVGDLHGHLHDMLFIPNDADFPSENRIFIFNGDFVDRGP</sequence>
<proteinExistence type="predicted"/>
<dbReference type="Pfam" id="PF00149">
    <property type="entry name" value="Metallophos"/>
    <property type="match status" value="1"/>
</dbReference>
<dbReference type="EMBL" id="VOIH02000011">
    <property type="protein sequence ID" value="KAF3434270.1"/>
    <property type="molecule type" value="Genomic_DNA"/>
</dbReference>
<keyword evidence="3" id="KW-0464">Manganese</keyword>
<organism evidence="5 6">
    <name type="scientific">Rhamnella rubrinervis</name>
    <dbReference type="NCBI Taxonomy" id="2594499"/>
    <lineage>
        <taxon>Eukaryota</taxon>
        <taxon>Viridiplantae</taxon>
        <taxon>Streptophyta</taxon>
        <taxon>Embryophyta</taxon>
        <taxon>Tracheophyta</taxon>
        <taxon>Spermatophyta</taxon>
        <taxon>Magnoliopsida</taxon>
        <taxon>eudicotyledons</taxon>
        <taxon>Gunneridae</taxon>
        <taxon>Pentapetalae</taxon>
        <taxon>rosids</taxon>
        <taxon>fabids</taxon>
        <taxon>Rosales</taxon>
        <taxon>Rhamnaceae</taxon>
        <taxon>rhamnoid group</taxon>
        <taxon>Rhamneae</taxon>
        <taxon>Rhamnella</taxon>
    </lineage>
</organism>
<dbReference type="PRINTS" id="PR00114">
    <property type="entry name" value="STPHPHTASE"/>
</dbReference>
<dbReference type="InterPro" id="IPR006186">
    <property type="entry name" value="Ser/Thr-sp_prot-phosphatase"/>
</dbReference>
<comment type="caution">
    <text evidence="5">The sequence shown here is derived from an EMBL/GenBank/DDBJ whole genome shotgun (WGS) entry which is preliminary data.</text>
</comment>
<dbReference type="SUPFAM" id="SSF56300">
    <property type="entry name" value="Metallo-dependent phosphatases"/>
    <property type="match status" value="1"/>
</dbReference>
<dbReference type="PANTHER" id="PTHR45668">
    <property type="entry name" value="SERINE/THREONINE-PROTEIN PHOSPHATASE 5-RELATED"/>
    <property type="match status" value="1"/>
</dbReference>
<comment type="cofactor">
    <cofactor evidence="1">
        <name>Mn(2+)</name>
        <dbReference type="ChEBI" id="CHEBI:29035"/>
    </cofactor>
</comment>
<protein>
    <recommendedName>
        <fullName evidence="4">Calcineurin-like phosphoesterase domain-containing protein</fullName>
    </recommendedName>
</protein>
<evidence type="ECO:0000259" key="4">
    <source>
        <dbReference type="Pfam" id="PF00149"/>
    </source>
</evidence>
<dbReference type="GO" id="GO:0016787">
    <property type="term" value="F:hydrolase activity"/>
    <property type="evidence" value="ECO:0007669"/>
    <property type="project" value="InterPro"/>
</dbReference>